<dbReference type="InterPro" id="IPR034215">
    <property type="entry name" value="RBM42_RRM"/>
</dbReference>
<protein>
    <recommendedName>
        <fullName evidence="2">RNA-binding protein 42</fullName>
    </recommendedName>
    <alternativeName>
        <fullName evidence="4">RNA-binding motif protein 42</fullName>
    </alternativeName>
</protein>
<dbReference type="InterPro" id="IPR012677">
    <property type="entry name" value="Nucleotide-bd_a/b_plait_sf"/>
</dbReference>
<dbReference type="CDD" id="cd12383">
    <property type="entry name" value="RRM_RBM42"/>
    <property type="match status" value="1"/>
</dbReference>
<feature type="compositionally biased region" description="Basic and acidic residues" evidence="6">
    <location>
        <begin position="10"/>
        <end position="20"/>
    </location>
</feature>
<dbReference type="Gene3D" id="3.30.70.330">
    <property type="match status" value="1"/>
</dbReference>
<name>A0A3M7PM91_BRAPC</name>
<dbReference type="PROSITE" id="PS50102">
    <property type="entry name" value="RRM"/>
    <property type="match status" value="1"/>
</dbReference>
<dbReference type="Proteomes" id="UP000276133">
    <property type="component" value="Unassembled WGS sequence"/>
</dbReference>
<sequence>MANSNEIEDEMSRFEAELCKMESSSKPNNSAPSKHKISIQMPTSLPSGSVNYYEAAENAASSSQQYIQAYQTGSVLQKIPPPPSTGLKQASKRDFLGGAKLGTSSGSAEADGRNKRLKISKEKKEKKIVRCAGGQIWEDNSLADWDPDDFRLFCGDLGNEVTDDALARAFQKYTSFQRAKVIRDKRTGKSKGYGFVSFKSSEDFIKAMREMNGKYVGNRPIKLRKSTWKERNIEIVKKKEREKQRMGLK</sequence>
<feature type="region of interest" description="Disordered" evidence="6">
    <location>
        <begin position="77"/>
        <end position="110"/>
    </location>
</feature>
<dbReference type="InterPro" id="IPR000504">
    <property type="entry name" value="RRM_dom"/>
</dbReference>
<dbReference type="Pfam" id="PF00076">
    <property type="entry name" value="RRM_1"/>
    <property type="match status" value="1"/>
</dbReference>
<dbReference type="SMART" id="SM00360">
    <property type="entry name" value="RRM"/>
    <property type="match status" value="1"/>
</dbReference>
<dbReference type="AlphaFoldDB" id="A0A3M7PM91"/>
<dbReference type="PANTHER" id="PTHR47640:SF11">
    <property type="entry name" value="RNA-BINDING PROTEIN 42"/>
    <property type="match status" value="1"/>
</dbReference>
<keyword evidence="9" id="KW-1185">Reference proteome</keyword>
<evidence type="ECO:0000313" key="8">
    <source>
        <dbReference type="EMBL" id="RNA00109.1"/>
    </source>
</evidence>
<evidence type="ECO:0000256" key="4">
    <source>
        <dbReference type="ARBA" id="ARBA00030574"/>
    </source>
</evidence>
<evidence type="ECO:0000256" key="1">
    <source>
        <dbReference type="ARBA" id="ARBA00007408"/>
    </source>
</evidence>
<organism evidence="8 9">
    <name type="scientific">Brachionus plicatilis</name>
    <name type="common">Marine rotifer</name>
    <name type="synonym">Brachionus muelleri</name>
    <dbReference type="NCBI Taxonomy" id="10195"/>
    <lineage>
        <taxon>Eukaryota</taxon>
        <taxon>Metazoa</taxon>
        <taxon>Spiralia</taxon>
        <taxon>Gnathifera</taxon>
        <taxon>Rotifera</taxon>
        <taxon>Eurotatoria</taxon>
        <taxon>Monogononta</taxon>
        <taxon>Pseudotrocha</taxon>
        <taxon>Ploima</taxon>
        <taxon>Brachionidae</taxon>
        <taxon>Brachionus</taxon>
    </lineage>
</organism>
<comment type="similarity">
    <text evidence="1">Belongs to the RRM RBM42 family.</text>
</comment>
<dbReference type="EMBL" id="REGN01009908">
    <property type="protein sequence ID" value="RNA00109.1"/>
    <property type="molecule type" value="Genomic_DNA"/>
</dbReference>
<evidence type="ECO:0000256" key="2">
    <source>
        <dbReference type="ARBA" id="ARBA00015192"/>
    </source>
</evidence>
<comment type="caution">
    <text evidence="8">The sequence shown here is derived from an EMBL/GenBank/DDBJ whole genome shotgun (WGS) entry which is preliminary data.</text>
</comment>
<dbReference type="OrthoDB" id="1749473at2759"/>
<dbReference type="SUPFAM" id="SSF54928">
    <property type="entry name" value="RNA-binding domain, RBD"/>
    <property type="match status" value="1"/>
</dbReference>
<feature type="domain" description="RRM" evidence="7">
    <location>
        <begin position="150"/>
        <end position="228"/>
    </location>
</feature>
<proteinExistence type="inferred from homology"/>
<evidence type="ECO:0000313" key="9">
    <source>
        <dbReference type="Proteomes" id="UP000276133"/>
    </source>
</evidence>
<evidence type="ECO:0000259" key="7">
    <source>
        <dbReference type="PROSITE" id="PS50102"/>
    </source>
</evidence>
<dbReference type="InterPro" id="IPR035979">
    <property type="entry name" value="RBD_domain_sf"/>
</dbReference>
<dbReference type="PANTHER" id="PTHR47640">
    <property type="entry name" value="TRNA SELENOCYSTEINE 1-ASSOCIATED PROTEIN 1-RELATED-RELATED"/>
    <property type="match status" value="1"/>
</dbReference>
<dbReference type="STRING" id="10195.A0A3M7PM91"/>
<dbReference type="InterPro" id="IPR050825">
    <property type="entry name" value="RBM42_RBP45_47-like"/>
</dbReference>
<gene>
    <name evidence="8" type="ORF">BpHYR1_023615</name>
</gene>
<keyword evidence="3 5" id="KW-0694">RNA-binding</keyword>
<reference evidence="8 9" key="1">
    <citation type="journal article" date="2018" name="Sci. Rep.">
        <title>Genomic signatures of local adaptation to the degree of environmental predictability in rotifers.</title>
        <authorList>
            <person name="Franch-Gras L."/>
            <person name="Hahn C."/>
            <person name="Garcia-Roger E.M."/>
            <person name="Carmona M.J."/>
            <person name="Serra M."/>
            <person name="Gomez A."/>
        </authorList>
    </citation>
    <scope>NUCLEOTIDE SEQUENCE [LARGE SCALE GENOMIC DNA]</scope>
    <source>
        <strain evidence="8">HYR1</strain>
    </source>
</reference>
<evidence type="ECO:0000256" key="3">
    <source>
        <dbReference type="ARBA" id="ARBA00022884"/>
    </source>
</evidence>
<dbReference type="GO" id="GO:0003729">
    <property type="term" value="F:mRNA binding"/>
    <property type="evidence" value="ECO:0007669"/>
    <property type="project" value="InterPro"/>
</dbReference>
<evidence type="ECO:0000256" key="6">
    <source>
        <dbReference type="SAM" id="MobiDB-lite"/>
    </source>
</evidence>
<evidence type="ECO:0000256" key="5">
    <source>
        <dbReference type="PROSITE-ProRule" id="PRU00176"/>
    </source>
</evidence>
<accession>A0A3M7PM91</accession>
<feature type="region of interest" description="Disordered" evidence="6">
    <location>
        <begin position="1"/>
        <end position="42"/>
    </location>
</feature>